<name>K1M4L6_9LACO</name>
<dbReference type="EMBL" id="AGZG01000112">
    <property type="protein sequence ID" value="EKB62351.1"/>
    <property type="molecule type" value="Genomic_DNA"/>
</dbReference>
<protein>
    <submittedName>
        <fullName evidence="1">Uncharacterized protein</fullName>
    </submittedName>
</protein>
<comment type="caution">
    <text evidence="1">The sequence shown here is derived from an EMBL/GenBank/DDBJ whole genome shotgun (WGS) entry which is preliminary data.</text>
</comment>
<organism evidence="1 2">
    <name type="scientific">Lactobacillus crispatus FB077-07</name>
    <dbReference type="NCBI Taxonomy" id="883092"/>
    <lineage>
        <taxon>Bacteria</taxon>
        <taxon>Bacillati</taxon>
        <taxon>Bacillota</taxon>
        <taxon>Bacilli</taxon>
        <taxon>Lactobacillales</taxon>
        <taxon>Lactobacillaceae</taxon>
        <taxon>Lactobacillus</taxon>
    </lineage>
</organism>
<reference evidence="1 2" key="1">
    <citation type="submission" date="2012-07" db="EMBL/GenBank/DDBJ databases">
        <title>The Genome Sequence of Lactobacillus crispatus FB077-07.</title>
        <authorList>
            <consortium name="The Broad Institute Genome Sequencing Platform"/>
            <person name="Earl A."/>
            <person name="Ward D."/>
            <person name="Feldgarden M."/>
            <person name="Gevers D."/>
            <person name="Saerens B."/>
            <person name="Vaneechoutte M."/>
            <person name="Walker B."/>
            <person name="Young S.K."/>
            <person name="Zeng Q."/>
            <person name="Gargeya S."/>
            <person name="Fitzgerald M."/>
            <person name="Haas B."/>
            <person name="Abouelleil A."/>
            <person name="Alvarado L."/>
            <person name="Arachchi H.M."/>
            <person name="Berlin A.M."/>
            <person name="Chapman S.B."/>
            <person name="Goldberg J."/>
            <person name="Griggs A."/>
            <person name="Gujja S."/>
            <person name="Hansen M."/>
            <person name="Howarth C."/>
            <person name="Imamovic A."/>
            <person name="Larimer J."/>
            <person name="McCowen C."/>
            <person name="Montmayeur A."/>
            <person name="Murphy C."/>
            <person name="Neiman D."/>
            <person name="Pearson M."/>
            <person name="Priest M."/>
            <person name="Roberts A."/>
            <person name="Saif S."/>
            <person name="Shea T."/>
            <person name="Sisk P."/>
            <person name="Sykes S."/>
            <person name="Wortman J."/>
            <person name="Nusbaum C."/>
            <person name="Birren B."/>
        </authorList>
    </citation>
    <scope>NUCLEOTIDE SEQUENCE [LARGE SCALE GENOMIC DNA]</scope>
    <source>
        <strain evidence="1 2">FB077-07</strain>
    </source>
</reference>
<proteinExistence type="predicted"/>
<dbReference type="HOGENOM" id="CLU_3365578_0_0_9"/>
<dbReference type="Proteomes" id="UP000004722">
    <property type="component" value="Unassembled WGS sequence"/>
</dbReference>
<gene>
    <name evidence="1" type="ORF">HMPREF9249_02316</name>
</gene>
<evidence type="ECO:0000313" key="2">
    <source>
        <dbReference type="Proteomes" id="UP000004722"/>
    </source>
</evidence>
<sequence length="35" mass="4248">MLRRMVKQKQIKSKQFSEYSGNFRFVAKKEAEKLL</sequence>
<accession>K1M4L6</accession>
<evidence type="ECO:0000313" key="1">
    <source>
        <dbReference type="EMBL" id="EKB62351.1"/>
    </source>
</evidence>
<dbReference type="AlphaFoldDB" id="K1M4L6"/>